<evidence type="ECO:0000256" key="3">
    <source>
        <dbReference type="ARBA" id="ARBA00022553"/>
    </source>
</evidence>
<dbReference type="EC" id="2.7.2.-" evidence="10"/>
<keyword evidence="7 10" id="KW-1133">Transmembrane helix</keyword>
<dbReference type="Gene3D" id="3.30.565.10">
    <property type="entry name" value="Histidine kinase-like ATPase, C-terminal domain"/>
    <property type="match status" value="1"/>
</dbReference>
<accession>A0ABU7UCG6</accession>
<feature type="domain" description="HPt" evidence="13">
    <location>
        <begin position="816"/>
        <end position="903"/>
    </location>
</feature>
<keyword evidence="10" id="KW-0997">Cell inner membrane</keyword>
<comment type="function">
    <text evidence="10">Component of the Rcs signaling system, which controls transcription of numerous genes. RcsD is a phosphotransfer intermediate between the sensor kinase RcsC and the response regulator RcsB. It acquires a phosphoryl group from RcsC and transfers it to RcsB.</text>
</comment>
<dbReference type="InterPro" id="IPR038616">
    <property type="entry name" value="RcsD_ABL_sf"/>
</dbReference>
<comment type="similarity">
    <text evidence="10">Belongs to the RcsD family.</text>
</comment>
<keyword evidence="10" id="KW-0418">Kinase</keyword>
<evidence type="ECO:0000256" key="11">
    <source>
        <dbReference type="PROSITE-ProRule" id="PRU00110"/>
    </source>
</evidence>
<evidence type="ECO:0000256" key="8">
    <source>
        <dbReference type="ARBA" id="ARBA00023012"/>
    </source>
</evidence>
<keyword evidence="9 10" id="KW-0472">Membrane</keyword>
<dbReference type="PANTHER" id="PTHR45339:SF1">
    <property type="entry name" value="HYBRID SIGNAL TRANSDUCTION HISTIDINE KINASE J"/>
    <property type="match status" value="1"/>
</dbReference>
<dbReference type="InterPro" id="IPR032306">
    <property type="entry name" value="RcsD_ABL"/>
</dbReference>
<reference evidence="14 15" key="1">
    <citation type="submission" date="2023-10" db="EMBL/GenBank/DDBJ databases">
        <title>Wastewater isolates of ESBL- and carbapenemase-producing Gram-negative bacteria from New Zealand.</title>
        <authorList>
            <person name="Straub C."/>
            <person name="Weaver L."/>
            <person name="Cornelius A."/>
            <person name="Mcgill E."/>
            <person name="Dyet K."/>
            <person name="White L."/>
            <person name="Pattis I."/>
        </authorList>
    </citation>
    <scope>NUCLEOTIDE SEQUENCE [LARGE SCALE GENOMIC DNA]</scope>
    <source>
        <strain evidence="14 15">ESBL35</strain>
    </source>
</reference>
<dbReference type="InterPro" id="IPR005467">
    <property type="entry name" value="His_kinase_dom"/>
</dbReference>
<keyword evidence="6 10" id="KW-0067">ATP-binding</keyword>
<feature type="transmembrane region" description="Helical" evidence="10">
    <location>
        <begin position="22"/>
        <end position="42"/>
    </location>
</feature>
<sequence length="903" mass="101163">MSQSETTAPGKFSLLPGSITRFFLLLIVVLLVTMGVMVQSAVNTWLKDRSYQIVDITHAVHKRIDTWRYATWQIYDNIAAAPGTASGEGLQETRLKQDVYYLEKTRRKTEALIFGSHDSATLEMTQRISTYLDTLWGAETVPWSMYYLNGQDNSMILISTLPLKDLSSGFKESSIGSIVDSRRAEMLQQANTLDERESFSSLRRLAWQNGHYFTLRTTFNQPGHLATVVAFDLPINDLIPPDMPLDSFRLEPDTSVQNMRAPADKKEGPESASITFNGSKIEIASSLNSTGMRLVWQVPFGTLLLDTLQNILLPLLLNIGLLALALFGYTTFRFQPGRPTEHISSSGSNNELRVLRALNEEIVSVLPLGLLVHDQEANRTIGLLVHDQEANRTIMSNKIADHLLPHLNLQNITTMADQHQGVIQATINNELYEIRQFRSQVASRTQIFIIRDQDREVLVNKKLKQAQRLYEKNQQGRAAFMQNIGDAFKRPLKELASQAASLSTPESHQLANQADTLVRMVDEIQLANMLESDTWKGSSTLFSVQDLINEVVPEVLPVIKRKGLQLLINNNLPANDERHGDREALRRIVLMLIQYSVTTTQIGKITLEVGTDESAEDRLTIRILDTGEGVTMSEIDNLHFPFLNDTQSDSYGKANALTFWLCDQLARKLGGHLNIKARESLGTRYSLHVKMDANPQEEGEERLLDDVIVMVDVTSSEIRNIVVRQLENWGAACINPDERLTSQEYDLFLTDNPSNLTASGLLLSDDESGVRKIGPGQLRVNFNMSNAMQEAVLQLIEENLAQEEILESPLGGDENAELQASGYYSLFVDTVPDDVKRLYTESAAKDFAALTQTAHRLKGVFAMLNLVPGKQLCETLEHLIREKDASGTEKYISDIDAYVKSLL</sequence>
<protein>
    <recommendedName>
        <fullName evidence="10">Phosphotransferase RcsD</fullName>
        <ecNumber evidence="10">2.7.2.-</ecNumber>
    </recommendedName>
    <alternativeName>
        <fullName evidence="10">Phosphotransfer intermediate RcsD</fullName>
    </alternativeName>
</protein>
<dbReference type="Pfam" id="PF16359">
    <property type="entry name" value="RcsD_ABL"/>
    <property type="match status" value="1"/>
</dbReference>
<dbReference type="InterPro" id="IPR008207">
    <property type="entry name" value="Sig_transdc_His_kin_Hpt_dom"/>
</dbReference>
<feature type="domain" description="Histidine kinase" evidence="12">
    <location>
        <begin position="483"/>
        <end position="693"/>
    </location>
</feature>
<keyword evidence="4 10" id="KW-0812">Transmembrane</keyword>
<proteinExistence type="inferred from homology"/>
<keyword evidence="2 10" id="KW-1003">Cell membrane</keyword>
<evidence type="ECO:0000256" key="6">
    <source>
        <dbReference type="ARBA" id="ARBA00022840"/>
    </source>
</evidence>
<name>A0ABU7UCG6_LELAM</name>
<evidence type="ECO:0000313" key="15">
    <source>
        <dbReference type="Proteomes" id="UP001335910"/>
    </source>
</evidence>
<dbReference type="InterPro" id="IPR030861">
    <property type="entry name" value="Ptransferase_RcsD"/>
</dbReference>
<evidence type="ECO:0000313" key="14">
    <source>
        <dbReference type="EMBL" id="MEE9684138.1"/>
    </source>
</evidence>
<dbReference type="PROSITE" id="PS50109">
    <property type="entry name" value="HIS_KIN"/>
    <property type="match status" value="1"/>
</dbReference>
<dbReference type="Gene3D" id="3.40.50.11620">
    <property type="entry name" value="Phosphotransferase RcsD, RcsD-ABL domain"/>
    <property type="match status" value="1"/>
</dbReference>
<dbReference type="HAMAP" id="MF_00980">
    <property type="entry name" value="RcsD"/>
    <property type="match status" value="1"/>
</dbReference>
<comment type="caution">
    <text evidence="14">The sequence shown here is derived from an EMBL/GenBank/DDBJ whole genome shotgun (WGS) entry which is preliminary data.</text>
</comment>
<dbReference type="PANTHER" id="PTHR45339">
    <property type="entry name" value="HYBRID SIGNAL TRANSDUCTION HISTIDINE KINASE J"/>
    <property type="match status" value="1"/>
</dbReference>
<gene>
    <name evidence="10 14" type="primary">rcsD</name>
    <name evidence="14" type="ORF">V4839_11715</name>
</gene>
<dbReference type="SUPFAM" id="SSF47226">
    <property type="entry name" value="Histidine-containing phosphotransfer domain, HPT domain"/>
    <property type="match status" value="1"/>
</dbReference>
<evidence type="ECO:0000256" key="1">
    <source>
        <dbReference type="ARBA" id="ARBA00004651"/>
    </source>
</evidence>
<dbReference type="EMBL" id="JAZKLI010000001">
    <property type="protein sequence ID" value="MEE9684138.1"/>
    <property type="molecule type" value="Genomic_DNA"/>
</dbReference>
<keyword evidence="5 10" id="KW-0547">Nucleotide-binding</keyword>
<comment type="subunit">
    <text evidence="10">Interacts with RcsC and RcsB.</text>
</comment>
<dbReference type="NCBIfam" id="NF007907">
    <property type="entry name" value="PRK10618.1"/>
    <property type="match status" value="1"/>
</dbReference>
<dbReference type="InterPro" id="IPR036890">
    <property type="entry name" value="HATPase_C_sf"/>
</dbReference>
<dbReference type="InterPro" id="IPR003594">
    <property type="entry name" value="HATPase_dom"/>
</dbReference>
<evidence type="ECO:0000256" key="9">
    <source>
        <dbReference type="ARBA" id="ARBA00023136"/>
    </source>
</evidence>
<dbReference type="Proteomes" id="UP001335910">
    <property type="component" value="Unassembled WGS sequence"/>
</dbReference>
<dbReference type="CDD" id="cd00088">
    <property type="entry name" value="HPT"/>
    <property type="match status" value="1"/>
</dbReference>
<evidence type="ECO:0000256" key="2">
    <source>
        <dbReference type="ARBA" id="ARBA00022475"/>
    </source>
</evidence>
<comment type="subcellular location">
    <subcellularLocation>
        <location evidence="10">Cell inner membrane</location>
        <topology evidence="10">Multi-pass membrane protein</topology>
    </subcellularLocation>
    <subcellularLocation>
        <location evidence="1">Cell membrane</location>
        <topology evidence="1">Multi-pass membrane protein</topology>
    </subcellularLocation>
</comment>
<dbReference type="PROSITE" id="PS50894">
    <property type="entry name" value="HPT"/>
    <property type="match status" value="1"/>
</dbReference>
<evidence type="ECO:0000256" key="10">
    <source>
        <dbReference type="HAMAP-Rule" id="MF_00980"/>
    </source>
</evidence>
<dbReference type="Pfam" id="PF02518">
    <property type="entry name" value="HATPase_c"/>
    <property type="match status" value="1"/>
</dbReference>
<comment type="PTM">
    <text evidence="10">Phosphorylated by RcsC.</text>
</comment>
<dbReference type="RefSeq" id="WP_331389756.1">
    <property type="nucleotide sequence ID" value="NZ_JAZKLB010000001.1"/>
</dbReference>
<keyword evidence="10 14" id="KW-0808">Transferase</keyword>
<dbReference type="InterPro" id="IPR036641">
    <property type="entry name" value="HPT_dom_sf"/>
</dbReference>
<evidence type="ECO:0000256" key="5">
    <source>
        <dbReference type="ARBA" id="ARBA00022741"/>
    </source>
</evidence>
<keyword evidence="15" id="KW-1185">Reference proteome</keyword>
<dbReference type="Pfam" id="PF01627">
    <property type="entry name" value="Hpt"/>
    <property type="match status" value="1"/>
</dbReference>
<evidence type="ECO:0000259" key="12">
    <source>
        <dbReference type="PROSITE" id="PS50109"/>
    </source>
</evidence>
<dbReference type="SMART" id="SM00387">
    <property type="entry name" value="HATPase_c"/>
    <property type="match status" value="1"/>
</dbReference>
<dbReference type="SUPFAM" id="SSF55874">
    <property type="entry name" value="ATPase domain of HSP90 chaperone/DNA topoisomerase II/histidine kinase"/>
    <property type="match status" value="1"/>
</dbReference>
<feature type="transmembrane region" description="Helical" evidence="10">
    <location>
        <begin position="311"/>
        <end position="332"/>
    </location>
</feature>
<feature type="modified residue" description="Phosphohistidine" evidence="10 11">
    <location>
        <position position="855"/>
    </location>
</feature>
<evidence type="ECO:0000256" key="7">
    <source>
        <dbReference type="ARBA" id="ARBA00022989"/>
    </source>
</evidence>
<keyword evidence="8 10" id="KW-0902">Two-component regulatory system</keyword>
<dbReference type="Gene3D" id="1.20.120.160">
    <property type="entry name" value="HPT domain"/>
    <property type="match status" value="1"/>
</dbReference>
<evidence type="ECO:0000256" key="4">
    <source>
        <dbReference type="ARBA" id="ARBA00022692"/>
    </source>
</evidence>
<keyword evidence="3 10" id="KW-0597">Phosphoprotein</keyword>
<dbReference type="GO" id="GO:0016740">
    <property type="term" value="F:transferase activity"/>
    <property type="evidence" value="ECO:0007669"/>
    <property type="project" value="UniProtKB-KW"/>
</dbReference>
<evidence type="ECO:0000259" key="13">
    <source>
        <dbReference type="PROSITE" id="PS50894"/>
    </source>
</evidence>
<organism evidence="14 15">
    <name type="scientific">Lelliottia amnigena</name>
    <name type="common">Enterobacter amnigenus</name>
    <dbReference type="NCBI Taxonomy" id="61646"/>
    <lineage>
        <taxon>Bacteria</taxon>
        <taxon>Pseudomonadati</taxon>
        <taxon>Pseudomonadota</taxon>
        <taxon>Gammaproteobacteria</taxon>
        <taxon>Enterobacterales</taxon>
        <taxon>Enterobacteriaceae</taxon>
        <taxon>Lelliottia</taxon>
    </lineage>
</organism>